<dbReference type="Proteomes" id="UP000550707">
    <property type="component" value="Unassembled WGS sequence"/>
</dbReference>
<dbReference type="InParanoid" id="A0A7J8CZG6"/>
<sequence length="139" mass="15260">MISLRRAWEEGPASLPCGSLLWKYFSLLCLAPNCTNFKTQHMPCALGSSRLPAICRGELDSSASVPSHLVPPGCAPCHRRFKNAVSWGQGPVSGRRYHCTTQHSPDTWPMPAGSFSGFAKRNDELTLSARVKLGERTLF</sequence>
<comment type="caution">
    <text evidence="1">The sequence shown here is derived from an EMBL/GenBank/DDBJ whole genome shotgun (WGS) entry which is preliminary data.</text>
</comment>
<accession>A0A7J8CZG6</accession>
<proteinExistence type="predicted"/>
<evidence type="ECO:0000313" key="2">
    <source>
        <dbReference type="Proteomes" id="UP000550707"/>
    </source>
</evidence>
<protein>
    <submittedName>
        <fullName evidence="1">Uncharacterized protein</fullName>
    </submittedName>
</protein>
<keyword evidence="2" id="KW-1185">Reference proteome</keyword>
<name>A0A7J8CZG6_MOLMO</name>
<reference evidence="1 2" key="1">
    <citation type="journal article" date="2020" name="Nature">
        <title>Six reference-quality genomes reveal evolution of bat adaptations.</title>
        <authorList>
            <person name="Jebb D."/>
            <person name="Huang Z."/>
            <person name="Pippel M."/>
            <person name="Hughes G.M."/>
            <person name="Lavrichenko K."/>
            <person name="Devanna P."/>
            <person name="Winkler S."/>
            <person name="Jermiin L.S."/>
            <person name="Skirmuntt E.C."/>
            <person name="Katzourakis A."/>
            <person name="Burkitt-Gray L."/>
            <person name="Ray D.A."/>
            <person name="Sullivan K.A.M."/>
            <person name="Roscito J.G."/>
            <person name="Kirilenko B.M."/>
            <person name="Davalos L.M."/>
            <person name="Corthals A.P."/>
            <person name="Power M.L."/>
            <person name="Jones G."/>
            <person name="Ransome R.D."/>
            <person name="Dechmann D.K.N."/>
            <person name="Locatelli A.G."/>
            <person name="Puechmaille S.J."/>
            <person name="Fedrigo O."/>
            <person name="Jarvis E.D."/>
            <person name="Hiller M."/>
            <person name="Vernes S.C."/>
            <person name="Myers E.W."/>
            <person name="Teeling E.C."/>
        </authorList>
    </citation>
    <scope>NUCLEOTIDE SEQUENCE [LARGE SCALE GENOMIC DNA]</scope>
    <source>
        <strain evidence="1">MMolMol1</strain>
        <tissue evidence="1">Muscle</tissue>
    </source>
</reference>
<evidence type="ECO:0000313" key="1">
    <source>
        <dbReference type="EMBL" id="KAF6416109.1"/>
    </source>
</evidence>
<dbReference type="AlphaFoldDB" id="A0A7J8CZG6"/>
<gene>
    <name evidence="1" type="ORF">HJG59_009431</name>
</gene>
<dbReference type="EMBL" id="JACASF010000019">
    <property type="protein sequence ID" value="KAF6416109.1"/>
    <property type="molecule type" value="Genomic_DNA"/>
</dbReference>
<organism evidence="1 2">
    <name type="scientific">Molossus molossus</name>
    <name type="common">Pallas' mastiff bat</name>
    <name type="synonym">Vespertilio molossus</name>
    <dbReference type="NCBI Taxonomy" id="27622"/>
    <lineage>
        <taxon>Eukaryota</taxon>
        <taxon>Metazoa</taxon>
        <taxon>Chordata</taxon>
        <taxon>Craniata</taxon>
        <taxon>Vertebrata</taxon>
        <taxon>Euteleostomi</taxon>
        <taxon>Mammalia</taxon>
        <taxon>Eutheria</taxon>
        <taxon>Laurasiatheria</taxon>
        <taxon>Chiroptera</taxon>
        <taxon>Yangochiroptera</taxon>
        <taxon>Molossidae</taxon>
        <taxon>Molossus</taxon>
    </lineage>
</organism>